<proteinExistence type="predicted"/>
<dbReference type="Proteomes" id="UP001619887">
    <property type="component" value="Unassembled WGS sequence"/>
</dbReference>
<name>A0ABD2GGS5_PAGBO</name>
<comment type="caution">
    <text evidence="2">The sequence shown here is derived from an EMBL/GenBank/DDBJ whole genome shotgun (WGS) entry which is preliminary data.</text>
</comment>
<evidence type="ECO:0000313" key="2">
    <source>
        <dbReference type="EMBL" id="KAL3053087.1"/>
    </source>
</evidence>
<gene>
    <name evidence="2" type="ORF">OYC64_005587</name>
</gene>
<feature type="compositionally biased region" description="Polar residues" evidence="1">
    <location>
        <begin position="67"/>
        <end position="76"/>
    </location>
</feature>
<dbReference type="AlphaFoldDB" id="A0ABD2GGS5"/>
<accession>A0ABD2GGS5</accession>
<keyword evidence="3" id="KW-1185">Reference proteome</keyword>
<evidence type="ECO:0000256" key="1">
    <source>
        <dbReference type="SAM" id="MobiDB-lite"/>
    </source>
</evidence>
<organism evidence="2 3">
    <name type="scientific">Pagothenia borchgrevinki</name>
    <name type="common">Bald rockcod</name>
    <name type="synonym">Trematomus borchgrevinki</name>
    <dbReference type="NCBI Taxonomy" id="8213"/>
    <lineage>
        <taxon>Eukaryota</taxon>
        <taxon>Metazoa</taxon>
        <taxon>Chordata</taxon>
        <taxon>Craniata</taxon>
        <taxon>Vertebrata</taxon>
        <taxon>Euteleostomi</taxon>
        <taxon>Actinopterygii</taxon>
        <taxon>Neopterygii</taxon>
        <taxon>Teleostei</taxon>
        <taxon>Neoteleostei</taxon>
        <taxon>Acanthomorphata</taxon>
        <taxon>Eupercaria</taxon>
        <taxon>Perciformes</taxon>
        <taxon>Notothenioidei</taxon>
        <taxon>Nototheniidae</taxon>
        <taxon>Pagothenia</taxon>
    </lineage>
</organism>
<reference evidence="2 3" key="1">
    <citation type="journal article" date="2022" name="G3 (Bethesda)">
        <title>Evaluating Illumina-, Nanopore-, and PacBio-based genome assembly strategies with the bald notothen, Trematomus borchgrevinki.</title>
        <authorList>
            <person name="Rayamajhi N."/>
            <person name="Cheng C.C."/>
            <person name="Catchen J.M."/>
        </authorList>
    </citation>
    <scope>NUCLEOTIDE SEQUENCE [LARGE SCALE GENOMIC DNA]</scope>
    <source>
        <strain evidence="2">AGRC-2024</strain>
    </source>
</reference>
<evidence type="ECO:0000313" key="3">
    <source>
        <dbReference type="Proteomes" id="UP001619887"/>
    </source>
</evidence>
<dbReference type="EMBL" id="JBIYXZ010002078">
    <property type="protein sequence ID" value="KAL3053087.1"/>
    <property type="molecule type" value="Genomic_DNA"/>
</dbReference>
<feature type="region of interest" description="Disordered" evidence="1">
    <location>
        <begin position="55"/>
        <end position="76"/>
    </location>
</feature>
<reference evidence="2 3" key="2">
    <citation type="journal article" date="2024" name="G3 (Bethesda)">
        <title>The genome of the cryopelagic Antarctic bald notothen, Trematomus borchgrevinki.</title>
        <authorList>
            <person name="Rayamajhi N."/>
            <person name="Rivera-Colon A.G."/>
            <person name="Minhas B.F."/>
            <person name="Cheng C.C."/>
            <person name="Catchen J.M."/>
        </authorList>
    </citation>
    <scope>NUCLEOTIDE SEQUENCE [LARGE SCALE GENOMIC DNA]</scope>
    <source>
        <strain evidence="2">AGRC-2024</strain>
    </source>
</reference>
<sequence length="76" mass="7957">MLILLQGFASGRTLMLVIQKLGHFQQTEQALTAVLKRSGQKAPLITLQGRGRGGVLQDGGQLHTDGLQGNTSGSSA</sequence>
<protein>
    <submittedName>
        <fullName evidence="2">Uncharacterized protein</fullName>
    </submittedName>
</protein>